<evidence type="ECO:0000256" key="8">
    <source>
        <dbReference type="ARBA" id="ARBA00022777"/>
    </source>
</evidence>
<dbReference type="SUPFAM" id="SSF56112">
    <property type="entry name" value="Protein kinase-like (PK-like)"/>
    <property type="match status" value="1"/>
</dbReference>
<evidence type="ECO:0000259" key="21">
    <source>
        <dbReference type="PROSITE" id="PS50927"/>
    </source>
</evidence>
<dbReference type="GO" id="GO:0048544">
    <property type="term" value="P:recognition of pollen"/>
    <property type="evidence" value="ECO:0007669"/>
    <property type="project" value="InterPro"/>
</dbReference>
<dbReference type="PROSITE" id="PS50011">
    <property type="entry name" value="PROTEIN_KINASE_DOM"/>
    <property type="match status" value="1"/>
</dbReference>
<dbReference type="PANTHER" id="PTHR27002:SF150">
    <property type="entry name" value="RECEPTOR-LIKE SERINE_THREONINE-PROTEIN KINASE SD1-8"/>
    <property type="match status" value="1"/>
</dbReference>
<dbReference type="SMART" id="SM00473">
    <property type="entry name" value="PAN_AP"/>
    <property type="match status" value="1"/>
</dbReference>
<dbReference type="Gene3D" id="1.10.510.10">
    <property type="entry name" value="Transferase(Phosphotransferase) domain 1"/>
    <property type="match status" value="1"/>
</dbReference>
<dbReference type="SMART" id="SM00108">
    <property type="entry name" value="B_lectin"/>
    <property type="match status" value="1"/>
</dbReference>
<dbReference type="Pfam" id="PF00954">
    <property type="entry name" value="S_locus_glycop"/>
    <property type="match status" value="1"/>
</dbReference>
<dbReference type="Pfam" id="PF01453">
    <property type="entry name" value="B_lectin"/>
    <property type="match status" value="1"/>
</dbReference>
<dbReference type="Gene3D" id="2.90.10.10">
    <property type="entry name" value="Bulb-type lectin domain"/>
    <property type="match status" value="1"/>
</dbReference>
<evidence type="ECO:0000259" key="22">
    <source>
        <dbReference type="PROSITE" id="PS50948"/>
    </source>
</evidence>
<keyword evidence="6 19" id="KW-0732">Signal</keyword>
<dbReference type="FunFam" id="1.10.510.10:FF:000060">
    <property type="entry name" value="G-type lectin S-receptor-like serine/threonine-protein kinase"/>
    <property type="match status" value="1"/>
</dbReference>
<dbReference type="PROSITE" id="PS00107">
    <property type="entry name" value="PROTEIN_KINASE_ATP"/>
    <property type="match status" value="1"/>
</dbReference>
<evidence type="ECO:0000256" key="12">
    <source>
        <dbReference type="ARBA" id="ARBA00023157"/>
    </source>
</evidence>
<dbReference type="PROSITE" id="PS00108">
    <property type="entry name" value="PROTEIN_KINASE_ST"/>
    <property type="match status" value="1"/>
</dbReference>
<dbReference type="Gene3D" id="3.50.4.10">
    <property type="entry name" value="Hepatocyte Growth Factor"/>
    <property type="match status" value="1"/>
</dbReference>
<dbReference type="SUPFAM" id="SSF51110">
    <property type="entry name" value="alpha-D-mannose-specific plant lectins"/>
    <property type="match status" value="1"/>
</dbReference>
<comment type="catalytic activity">
    <reaction evidence="15 16">
        <text>L-seryl-[protein] + ATP = O-phospho-L-seryl-[protein] + ADP + H(+)</text>
        <dbReference type="Rhea" id="RHEA:17989"/>
        <dbReference type="Rhea" id="RHEA-COMP:9863"/>
        <dbReference type="Rhea" id="RHEA-COMP:11604"/>
        <dbReference type="ChEBI" id="CHEBI:15378"/>
        <dbReference type="ChEBI" id="CHEBI:29999"/>
        <dbReference type="ChEBI" id="CHEBI:30616"/>
        <dbReference type="ChEBI" id="CHEBI:83421"/>
        <dbReference type="ChEBI" id="CHEBI:456216"/>
        <dbReference type="EC" id="2.7.11.1"/>
    </reaction>
</comment>
<comment type="catalytic activity">
    <reaction evidence="14 16">
        <text>L-threonyl-[protein] + ATP = O-phospho-L-threonyl-[protein] + ADP + H(+)</text>
        <dbReference type="Rhea" id="RHEA:46608"/>
        <dbReference type="Rhea" id="RHEA-COMP:11060"/>
        <dbReference type="Rhea" id="RHEA-COMP:11605"/>
        <dbReference type="ChEBI" id="CHEBI:15378"/>
        <dbReference type="ChEBI" id="CHEBI:30013"/>
        <dbReference type="ChEBI" id="CHEBI:30616"/>
        <dbReference type="ChEBI" id="CHEBI:61977"/>
        <dbReference type="ChEBI" id="CHEBI:456216"/>
        <dbReference type="EC" id="2.7.11.1"/>
    </reaction>
</comment>
<keyword evidence="8 16" id="KW-0418">Kinase</keyword>
<keyword evidence="12" id="KW-1015">Disulfide bond</keyword>
<dbReference type="InterPro" id="IPR011009">
    <property type="entry name" value="Kinase-like_dom_sf"/>
</dbReference>
<dbReference type="OrthoDB" id="785331at2759"/>
<keyword evidence="11 18" id="KW-0472">Membrane</keyword>
<protein>
    <recommendedName>
        <fullName evidence="16">Receptor-like serine/threonine-protein kinase</fullName>
        <ecNumber evidence="16">2.7.11.1</ecNumber>
    </recommendedName>
</protein>
<dbReference type="FunFam" id="3.30.200.20:FF:000195">
    <property type="entry name" value="G-type lectin S-receptor-like serine/threonine-protein kinase"/>
    <property type="match status" value="1"/>
</dbReference>
<evidence type="ECO:0000256" key="6">
    <source>
        <dbReference type="ARBA" id="ARBA00022729"/>
    </source>
</evidence>
<keyword evidence="7 16" id="KW-0547">Nucleotide-binding</keyword>
<keyword evidence="9 16" id="KW-0067">ATP-binding</keyword>
<evidence type="ECO:0000256" key="17">
    <source>
        <dbReference type="PROSITE-ProRule" id="PRU10141"/>
    </source>
</evidence>
<dbReference type="GO" id="GO:0005886">
    <property type="term" value="C:plasma membrane"/>
    <property type="evidence" value="ECO:0007669"/>
    <property type="project" value="UniProtKB-SubCell"/>
</dbReference>
<dbReference type="SMART" id="SM00220">
    <property type="entry name" value="S_TKc"/>
    <property type="match status" value="1"/>
</dbReference>
<feature type="domain" description="Bulb-type lectin" evidence="21">
    <location>
        <begin position="28"/>
        <end position="153"/>
    </location>
</feature>
<feature type="domain" description="Apple" evidence="22">
    <location>
        <begin position="349"/>
        <end position="429"/>
    </location>
</feature>
<organism evidence="23 24">
    <name type="scientific">Coptis chinensis</name>
    <dbReference type="NCBI Taxonomy" id="261450"/>
    <lineage>
        <taxon>Eukaryota</taxon>
        <taxon>Viridiplantae</taxon>
        <taxon>Streptophyta</taxon>
        <taxon>Embryophyta</taxon>
        <taxon>Tracheophyta</taxon>
        <taxon>Spermatophyta</taxon>
        <taxon>Magnoliopsida</taxon>
        <taxon>Ranunculales</taxon>
        <taxon>Ranunculaceae</taxon>
        <taxon>Coptidoideae</taxon>
        <taxon>Coptis</taxon>
    </lineage>
</organism>
<dbReference type="EC" id="2.7.11.1" evidence="16"/>
<dbReference type="PROSITE" id="PS50948">
    <property type="entry name" value="PAN"/>
    <property type="match status" value="1"/>
</dbReference>
<feature type="chain" id="PRO_5032569412" description="Receptor-like serine/threonine-protein kinase" evidence="19">
    <location>
        <begin position="23"/>
        <end position="873"/>
    </location>
</feature>
<dbReference type="InterPro" id="IPR000719">
    <property type="entry name" value="Prot_kinase_dom"/>
</dbReference>
<dbReference type="Pfam" id="PF08276">
    <property type="entry name" value="PAN_2"/>
    <property type="match status" value="1"/>
</dbReference>
<evidence type="ECO:0000313" key="24">
    <source>
        <dbReference type="Proteomes" id="UP000631114"/>
    </source>
</evidence>
<dbReference type="InterPro" id="IPR017441">
    <property type="entry name" value="Protein_kinase_ATP_BS"/>
</dbReference>
<evidence type="ECO:0000256" key="14">
    <source>
        <dbReference type="ARBA" id="ARBA00047899"/>
    </source>
</evidence>
<evidence type="ECO:0000256" key="13">
    <source>
        <dbReference type="ARBA" id="ARBA00023180"/>
    </source>
</evidence>
<evidence type="ECO:0000259" key="20">
    <source>
        <dbReference type="PROSITE" id="PS50011"/>
    </source>
</evidence>
<accession>A0A835GVA8</accession>
<keyword evidence="10 18" id="KW-1133">Transmembrane helix</keyword>
<dbReference type="InterPro" id="IPR008271">
    <property type="entry name" value="Ser/Thr_kinase_AS"/>
</dbReference>
<dbReference type="PIRSF" id="PIRSF000641">
    <property type="entry name" value="SRK"/>
    <property type="match status" value="1"/>
</dbReference>
<dbReference type="CDD" id="cd14066">
    <property type="entry name" value="STKc_IRAK"/>
    <property type="match status" value="1"/>
</dbReference>
<evidence type="ECO:0000256" key="19">
    <source>
        <dbReference type="SAM" id="SignalP"/>
    </source>
</evidence>
<dbReference type="InterPro" id="IPR001245">
    <property type="entry name" value="Ser-Thr/Tyr_kinase_cat_dom"/>
</dbReference>
<evidence type="ECO:0000256" key="9">
    <source>
        <dbReference type="ARBA" id="ARBA00022840"/>
    </source>
</evidence>
<feature type="binding site" evidence="17">
    <location>
        <position position="552"/>
    </location>
    <ligand>
        <name>ATP</name>
        <dbReference type="ChEBI" id="CHEBI:30616"/>
    </ligand>
</feature>
<feature type="transmembrane region" description="Helical" evidence="18">
    <location>
        <begin position="440"/>
        <end position="462"/>
    </location>
</feature>
<feature type="signal peptide" evidence="19">
    <location>
        <begin position="1"/>
        <end position="22"/>
    </location>
</feature>
<evidence type="ECO:0000256" key="18">
    <source>
        <dbReference type="SAM" id="Phobius"/>
    </source>
</evidence>
<evidence type="ECO:0000256" key="16">
    <source>
        <dbReference type="PIRNR" id="PIRNR000641"/>
    </source>
</evidence>
<name>A0A835GVA8_9MAGN</name>
<dbReference type="EMBL" id="JADFTS010000009">
    <property type="protein sequence ID" value="KAF9588230.1"/>
    <property type="molecule type" value="Genomic_DNA"/>
</dbReference>
<comment type="similarity">
    <text evidence="16">Belongs to the protein kinase superfamily. Ser/Thr protein kinase family.</text>
</comment>
<gene>
    <name evidence="23" type="ORF">IFM89_008630</name>
</gene>
<keyword evidence="5 18" id="KW-0812">Transmembrane</keyword>
<dbReference type="InterPro" id="IPR024171">
    <property type="entry name" value="SRK-like_kinase"/>
</dbReference>
<keyword evidence="24" id="KW-1185">Reference proteome</keyword>
<dbReference type="AlphaFoldDB" id="A0A835GVA8"/>
<evidence type="ECO:0000256" key="3">
    <source>
        <dbReference type="ARBA" id="ARBA00022527"/>
    </source>
</evidence>
<evidence type="ECO:0000313" key="23">
    <source>
        <dbReference type="EMBL" id="KAF9588230.1"/>
    </source>
</evidence>
<comment type="caution">
    <text evidence="23">The sequence shown here is derived from an EMBL/GenBank/DDBJ whole genome shotgun (WGS) entry which is preliminary data.</text>
</comment>
<keyword evidence="3 16" id="KW-0723">Serine/threonine-protein kinase</keyword>
<proteinExistence type="inferred from homology"/>
<dbReference type="GO" id="GO:0005524">
    <property type="term" value="F:ATP binding"/>
    <property type="evidence" value="ECO:0007669"/>
    <property type="project" value="UniProtKB-UniRule"/>
</dbReference>
<keyword evidence="13" id="KW-0325">Glycoprotein</keyword>
<dbReference type="InterPro" id="IPR003609">
    <property type="entry name" value="Pan_app"/>
</dbReference>
<evidence type="ECO:0000256" key="1">
    <source>
        <dbReference type="ARBA" id="ARBA00004251"/>
    </source>
</evidence>
<keyword evidence="2" id="KW-1003">Cell membrane</keyword>
<dbReference type="GO" id="GO:0004674">
    <property type="term" value="F:protein serine/threonine kinase activity"/>
    <property type="evidence" value="ECO:0007669"/>
    <property type="project" value="UniProtKB-KW"/>
</dbReference>
<reference evidence="23 24" key="1">
    <citation type="submission" date="2020-10" db="EMBL/GenBank/DDBJ databases">
        <title>The Coptis chinensis genome and diversification of protoberbering-type alkaloids.</title>
        <authorList>
            <person name="Wang B."/>
            <person name="Shu S."/>
            <person name="Song C."/>
            <person name="Liu Y."/>
        </authorList>
    </citation>
    <scope>NUCLEOTIDE SEQUENCE [LARGE SCALE GENOMIC DNA]</scope>
    <source>
        <strain evidence="23">HL-2020</strain>
        <tissue evidence="23">Leaf</tissue>
    </source>
</reference>
<dbReference type="Gene3D" id="3.30.200.20">
    <property type="entry name" value="Phosphorylase Kinase, domain 1"/>
    <property type="match status" value="1"/>
</dbReference>
<evidence type="ECO:0000256" key="10">
    <source>
        <dbReference type="ARBA" id="ARBA00022989"/>
    </source>
</evidence>
<comment type="subcellular location">
    <subcellularLocation>
        <location evidence="1">Cell membrane</location>
        <topology evidence="1">Single-pass type I membrane protein</topology>
    </subcellularLocation>
</comment>
<dbReference type="PANTHER" id="PTHR27002">
    <property type="entry name" value="RECEPTOR-LIKE SERINE/THREONINE-PROTEIN KINASE SD1-8"/>
    <property type="match status" value="1"/>
</dbReference>
<sequence length="873" mass="97500">MNNIPCLDSFLLISIILLSVFSKFSISANTLVPKQSLRENQTLVSQGQRFELGFFSPTNSNNRYLAIWYKNISPLTVVWIANRNTPVTNSSGVFTMNDNGKLILLNQNQSVIWSSNESKQGNPSADKPIAKLLDSGNLVVTEKSDNDDDAGNYRWQSFDHATDTLLPGMKLGWDLNTGLNNSLVSWKSAEDPSIGDHSFVIEPDGCPEAYILRGQIPIYRSGPWNGIQFSGVPEMNSNGGFKFNFVFNRKQKYYSFEVTDESIISRLVIDEVSKLQRLTWLGDKEGWKRYWDAPKDQCDKYKNCGVYGICDATESPICKCTKGFQPRNLREWNLRDGSGGCVRKKNFVCGKDDGFLKLKGMKLPDTSKTFVDTSMNLKECKKVCEKNCSCTAYANPMINGGSGCIVWIGDLIDLREFTGGGQEVYVRVAASELDKHRKSIAIIITVVVVSAAIVGLGVYFVWKKRILKTKGKSNERVDRVKSQEIPLFNMFLSTTRDNYEENKKGDLELPMVDFHMIAAATENFSSANKLGQGGFGSVYKGTLADGQQIAVKRLSKNSGQGVEELKNEVMLIARLQNRYLVSLLGCCIEEEEKILIYEYVPNKSLDSFLFDKTKSLLLDWQKRFSIIKGIARGLLYLHQDSRIRIIHRDLKASNILLDDEMNPKISDFGMARIFGGEQTEASTTRVVGTYGYMSPEYAMDGLFSVKSDVFSYGVLVLEIVSGKKNRGFFSASSELNLLGHAWNLWKDGKGLELRDESMSDTSSPYEVLKCIQIALLCVQEHAEDRPTISSVLLMLGSETPVLAQPKEPGFSLGRTPNGAHSSSIDQETCSVNQVTITMLEARPQDTGQKHPILDMDNEFMSEFNLGLGTLSPY</sequence>
<dbReference type="Proteomes" id="UP000631114">
    <property type="component" value="Unassembled WGS sequence"/>
</dbReference>
<dbReference type="Pfam" id="PF11883">
    <property type="entry name" value="DUF3403"/>
    <property type="match status" value="1"/>
</dbReference>
<evidence type="ECO:0000256" key="4">
    <source>
        <dbReference type="ARBA" id="ARBA00022679"/>
    </source>
</evidence>
<evidence type="ECO:0000256" key="7">
    <source>
        <dbReference type="ARBA" id="ARBA00022741"/>
    </source>
</evidence>
<evidence type="ECO:0000256" key="5">
    <source>
        <dbReference type="ARBA" id="ARBA00022692"/>
    </source>
</evidence>
<dbReference type="FunFam" id="2.90.10.10:FF:000004">
    <property type="entry name" value="G-type lectin S-receptor-like serine/threonine-protein kinase"/>
    <property type="match status" value="1"/>
</dbReference>
<dbReference type="InterPro" id="IPR000858">
    <property type="entry name" value="S_locus_glycoprot_dom"/>
</dbReference>
<evidence type="ECO:0000256" key="11">
    <source>
        <dbReference type="ARBA" id="ARBA00023136"/>
    </source>
</evidence>
<dbReference type="CDD" id="cd00028">
    <property type="entry name" value="B_lectin"/>
    <property type="match status" value="1"/>
</dbReference>
<keyword evidence="4 16" id="KW-0808">Transferase</keyword>
<dbReference type="PROSITE" id="PS50927">
    <property type="entry name" value="BULB_LECTIN"/>
    <property type="match status" value="1"/>
</dbReference>
<dbReference type="CDD" id="cd01098">
    <property type="entry name" value="PAN_AP_plant"/>
    <property type="match status" value="1"/>
</dbReference>
<feature type="domain" description="Protein kinase" evidence="20">
    <location>
        <begin position="524"/>
        <end position="802"/>
    </location>
</feature>
<dbReference type="Pfam" id="PF07714">
    <property type="entry name" value="PK_Tyr_Ser-Thr"/>
    <property type="match status" value="1"/>
</dbReference>
<dbReference type="InterPro" id="IPR036426">
    <property type="entry name" value="Bulb-type_lectin_dom_sf"/>
</dbReference>
<dbReference type="InterPro" id="IPR021820">
    <property type="entry name" value="S-locus_recpt_kinase_C"/>
</dbReference>
<evidence type="ECO:0000256" key="2">
    <source>
        <dbReference type="ARBA" id="ARBA00022475"/>
    </source>
</evidence>
<dbReference type="InterPro" id="IPR001480">
    <property type="entry name" value="Bulb-type_lectin_dom"/>
</dbReference>
<evidence type="ECO:0000256" key="15">
    <source>
        <dbReference type="ARBA" id="ARBA00048679"/>
    </source>
</evidence>